<keyword evidence="1" id="KW-0812">Transmembrane</keyword>
<dbReference type="AlphaFoldDB" id="A0A941FJH0"/>
<evidence type="ECO:0000313" key="3">
    <source>
        <dbReference type="Proteomes" id="UP000680045"/>
    </source>
</evidence>
<name>A0A941FJH0_9BACI</name>
<organism evidence="2 3">
    <name type="scientific">Peribacillus frigoritolerans</name>
    <dbReference type="NCBI Taxonomy" id="450367"/>
    <lineage>
        <taxon>Bacteria</taxon>
        <taxon>Bacillati</taxon>
        <taxon>Bacillota</taxon>
        <taxon>Bacilli</taxon>
        <taxon>Bacillales</taxon>
        <taxon>Bacillaceae</taxon>
        <taxon>Peribacillus</taxon>
    </lineage>
</organism>
<dbReference type="Proteomes" id="UP000680045">
    <property type="component" value="Unassembled WGS sequence"/>
</dbReference>
<gene>
    <name evidence="2" type="ORF">KEH51_23420</name>
</gene>
<feature type="transmembrane region" description="Helical" evidence="1">
    <location>
        <begin position="35"/>
        <end position="54"/>
    </location>
</feature>
<sequence>MGAVLAILGGLFGLGSGFLVTILDAGFGEEEMENSGVTVFWLLVLAIFLGFLSWKF</sequence>
<accession>A0A941FJH0</accession>
<proteinExistence type="predicted"/>
<evidence type="ECO:0000313" key="2">
    <source>
        <dbReference type="EMBL" id="MBR8645863.1"/>
    </source>
</evidence>
<keyword evidence="1" id="KW-1133">Transmembrane helix</keyword>
<comment type="caution">
    <text evidence="2">The sequence shown here is derived from an EMBL/GenBank/DDBJ whole genome shotgun (WGS) entry which is preliminary data.</text>
</comment>
<reference evidence="2" key="1">
    <citation type="submission" date="2021-04" db="EMBL/GenBank/DDBJ databases">
        <title>Whole genome sequencing of Enterococci isolates from hospitalized patients.</title>
        <authorList>
            <person name="Ogoti B.M."/>
            <person name="Onyambu F.G."/>
        </authorList>
    </citation>
    <scope>NUCLEOTIDE SEQUENCE</scope>
    <source>
        <strain evidence="2">242</strain>
    </source>
</reference>
<protein>
    <submittedName>
        <fullName evidence="2">Uncharacterized protein</fullName>
    </submittedName>
</protein>
<evidence type="ECO:0000256" key="1">
    <source>
        <dbReference type="SAM" id="Phobius"/>
    </source>
</evidence>
<keyword evidence="1" id="KW-0472">Membrane</keyword>
<dbReference type="EMBL" id="JAGTPW010000054">
    <property type="protein sequence ID" value="MBR8645863.1"/>
    <property type="molecule type" value="Genomic_DNA"/>
</dbReference>